<feature type="chain" id="PRO_5028993226" evidence="1">
    <location>
        <begin position="22"/>
        <end position="70"/>
    </location>
</feature>
<proteinExistence type="predicted"/>
<protein>
    <submittedName>
        <fullName evidence="3">Liver-expressed antimicrobial peptide 2</fullName>
    </submittedName>
</protein>
<evidence type="ECO:0000313" key="2">
    <source>
        <dbReference type="Proteomes" id="UP000492821"/>
    </source>
</evidence>
<evidence type="ECO:0000256" key="1">
    <source>
        <dbReference type="SAM" id="SignalP"/>
    </source>
</evidence>
<name>A0A7E4W266_PANRE</name>
<keyword evidence="1" id="KW-0732">Signal</keyword>
<feature type="signal peptide" evidence="1">
    <location>
        <begin position="1"/>
        <end position="21"/>
    </location>
</feature>
<organism evidence="2 3">
    <name type="scientific">Panagrellus redivivus</name>
    <name type="common">Microworm</name>
    <dbReference type="NCBI Taxonomy" id="6233"/>
    <lineage>
        <taxon>Eukaryota</taxon>
        <taxon>Metazoa</taxon>
        <taxon>Ecdysozoa</taxon>
        <taxon>Nematoda</taxon>
        <taxon>Chromadorea</taxon>
        <taxon>Rhabditida</taxon>
        <taxon>Tylenchina</taxon>
        <taxon>Panagrolaimomorpha</taxon>
        <taxon>Panagrolaimoidea</taxon>
        <taxon>Panagrolaimidae</taxon>
        <taxon>Panagrellus</taxon>
    </lineage>
</organism>
<dbReference type="AlphaFoldDB" id="A0A7E4W266"/>
<reference evidence="2" key="1">
    <citation type="journal article" date="2013" name="Genetics">
        <title>The draft genome and transcriptome of Panagrellus redivivus are shaped by the harsh demands of a free-living lifestyle.</title>
        <authorList>
            <person name="Srinivasan J."/>
            <person name="Dillman A.R."/>
            <person name="Macchietto M.G."/>
            <person name="Heikkinen L."/>
            <person name="Lakso M."/>
            <person name="Fracchia K.M."/>
            <person name="Antoshechkin I."/>
            <person name="Mortazavi A."/>
            <person name="Wong G."/>
            <person name="Sternberg P.W."/>
        </authorList>
    </citation>
    <scope>NUCLEOTIDE SEQUENCE [LARGE SCALE GENOMIC DNA]</scope>
    <source>
        <strain evidence="2">MT8872</strain>
    </source>
</reference>
<dbReference type="Proteomes" id="UP000492821">
    <property type="component" value="Unassembled WGS sequence"/>
</dbReference>
<evidence type="ECO:0000313" key="3">
    <source>
        <dbReference type="WBParaSite" id="Pan_g6560.t1"/>
    </source>
</evidence>
<sequence>MNSRVIALSLLFAALIVAVQMQEDEGPIKVLFLRPYTQRLPSYLRPRRVPKEVYNPTPCRWKLCASFSDK</sequence>
<accession>A0A7E4W266</accession>
<dbReference type="WBParaSite" id="Pan_g6560.t1">
    <property type="protein sequence ID" value="Pan_g6560.t1"/>
    <property type="gene ID" value="Pan_g6560"/>
</dbReference>
<keyword evidence="2" id="KW-1185">Reference proteome</keyword>
<reference evidence="3" key="2">
    <citation type="submission" date="2020-10" db="UniProtKB">
        <authorList>
            <consortium name="WormBaseParasite"/>
        </authorList>
    </citation>
    <scope>IDENTIFICATION</scope>
</reference>